<feature type="region of interest" description="Disordered" evidence="1">
    <location>
        <begin position="975"/>
        <end position="1047"/>
    </location>
</feature>
<feature type="compositionally biased region" description="Acidic residues" evidence="1">
    <location>
        <begin position="415"/>
        <end position="434"/>
    </location>
</feature>
<protein>
    <submittedName>
        <fullName evidence="2">Uncharacterized protein</fullName>
    </submittedName>
</protein>
<accession>A0A818S5L2</accession>
<feature type="compositionally biased region" description="Basic residues" evidence="1">
    <location>
        <begin position="171"/>
        <end position="180"/>
    </location>
</feature>
<feature type="compositionally biased region" description="Low complexity" evidence="1">
    <location>
        <begin position="575"/>
        <end position="593"/>
    </location>
</feature>
<dbReference type="PANTHER" id="PTHR24330:SF19">
    <property type="entry name" value="MEDIATOR OF RNA POLYMERASE II TRANSCRIPTION SUBUNIT 29"/>
    <property type="match status" value="1"/>
</dbReference>
<feature type="compositionally biased region" description="Polar residues" evidence="1">
    <location>
        <begin position="1"/>
        <end position="37"/>
    </location>
</feature>
<feature type="region of interest" description="Disordered" evidence="1">
    <location>
        <begin position="611"/>
        <end position="648"/>
    </location>
</feature>
<feature type="compositionally biased region" description="Low complexity" evidence="1">
    <location>
        <begin position="378"/>
        <end position="399"/>
    </location>
</feature>
<evidence type="ECO:0000313" key="3">
    <source>
        <dbReference type="Proteomes" id="UP000663844"/>
    </source>
</evidence>
<feature type="compositionally biased region" description="Low complexity" evidence="1">
    <location>
        <begin position="215"/>
        <end position="237"/>
    </location>
</feature>
<feature type="compositionally biased region" description="Low complexity" evidence="1">
    <location>
        <begin position="455"/>
        <end position="470"/>
    </location>
</feature>
<evidence type="ECO:0000256" key="1">
    <source>
        <dbReference type="SAM" id="MobiDB-lite"/>
    </source>
</evidence>
<dbReference type="InterPro" id="IPR052145">
    <property type="entry name" value="Mediator/Homeobox_domain"/>
</dbReference>
<dbReference type="AlphaFoldDB" id="A0A818S5L2"/>
<organism evidence="2 3">
    <name type="scientific">Adineta steineri</name>
    <dbReference type="NCBI Taxonomy" id="433720"/>
    <lineage>
        <taxon>Eukaryota</taxon>
        <taxon>Metazoa</taxon>
        <taxon>Spiralia</taxon>
        <taxon>Gnathifera</taxon>
        <taxon>Rotifera</taxon>
        <taxon>Eurotatoria</taxon>
        <taxon>Bdelloidea</taxon>
        <taxon>Adinetida</taxon>
        <taxon>Adinetidae</taxon>
        <taxon>Adineta</taxon>
    </lineage>
</organism>
<feature type="compositionally biased region" description="Basic and acidic residues" evidence="1">
    <location>
        <begin position="261"/>
        <end position="273"/>
    </location>
</feature>
<feature type="compositionally biased region" description="Low complexity" evidence="1">
    <location>
        <begin position="719"/>
        <end position="737"/>
    </location>
</feature>
<feature type="region of interest" description="Disordered" evidence="1">
    <location>
        <begin position="1"/>
        <end position="517"/>
    </location>
</feature>
<evidence type="ECO:0000313" key="2">
    <source>
        <dbReference type="EMBL" id="CAF3661809.1"/>
    </source>
</evidence>
<sequence length="1047" mass="118538">MSKKLTTSTPLKRPSTRSLSVTKSLQPPQQSDKYTFQSDDEEHNTKPVFIRKNLTPISTKRSRGRPAKTPKLEEISKRTSISSSNIESDSGTEESSIIKRKRSGKRSYEKPVTRRASRLVSQTNTPIGDKNFTPKKRGRKPKMLNTTDNDNEQDKTKQQIETENIVPPQSIKRRYSKKKTLSTDTNPKTDLTDYDDNNLKLSSVDEKDLMQFGSPQHQIQPQQPQQQPQQQQPQQNQSDDDFSDDSVEFVWKGSSKMSIEILKRRIPKDEPRDYSSIQSDPTAQRKRAIIPRLTNFDALSGQPIDNSSLTTKRPINENSEQNLQKKSSSVITLNNVFQNDSVPTYNDSGPKMTTTATTDDKPRPRIYAVKSTTMKSRPPQQQQQQQQQHQQQQQQPGQPEIKRPKWMNDQQGKSEDEEDEDNLPPAGEEPDDFDYVPKGQYIPKRPTYRGRGTYPARRGTGMRGRPPGSRRQWHDDDDDDDYDQYEEMNSRYGPRKQTAYRSSRPMHDMGGDDDDYDRTRRMSLTQAYRRNNTVRPPLSSMSGQRRIAINNGNHPIYKPFKSSSYRPTPATLGLSTSNRRTSSTSRSPVSTISKPHHHLSSTISKHYSDEDYYHHQQQQQQQQHQQQQTRPIATTNNNNNSSGNTYITKMNDTQLNDVSNQSQIFYVNMPQQEQKNQQQVLSVLTSDQQQQQVLPVTVVQQVKLPVDAPKQKKILPKPSSSNQQLNSSNDHSSTNNNKPFAWSRPPGRIQINNDEQLTNKNLNSTPINTDLDTMEAAHVLATAADVTMAADARRKAQQHDDDLSMMVDETPSNIVSEETIQCDDNGAKNITQQLGTITANIIDENGIEHTVLLSTEEAQQLLSSQGAIIVDSDGQPISIQQAQPQTFVSPFALDQAQLQQLLAQAGIDPNTPLTIEQIDPNQQQQMATLCTSPGGTQYTVLTQGSGQQQFILQTTNEPEPLPPQQSLPIQPQAIAPKEELSSPPTKRRAFAVKSTTTRQDTYEDPNDRPRRKIFATKSTVSPMNDDIQDDQEGFIGTRAYHRNTGRK</sequence>
<feature type="region of interest" description="Disordered" evidence="1">
    <location>
        <begin position="709"/>
        <end position="751"/>
    </location>
</feature>
<feature type="compositionally biased region" description="Acidic residues" evidence="1">
    <location>
        <begin position="238"/>
        <end position="247"/>
    </location>
</feature>
<feature type="compositionally biased region" description="Low complexity" evidence="1">
    <location>
        <begin position="615"/>
        <end position="645"/>
    </location>
</feature>
<dbReference type="Proteomes" id="UP000663844">
    <property type="component" value="Unassembled WGS sequence"/>
</dbReference>
<gene>
    <name evidence="2" type="ORF">OXD698_LOCUS9648</name>
</gene>
<reference evidence="2" key="1">
    <citation type="submission" date="2021-02" db="EMBL/GenBank/DDBJ databases">
        <authorList>
            <person name="Nowell W R."/>
        </authorList>
    </citation>
    <scope>NUCLEOTIDE SEQUENCE</scope>
</reference>
<feature type="compositionally biased region" description="Polar residues" evidence="1">
    <location>
        <begin position="303"/>
        <end position="357"/>
    </location>
</feature>
<dbReference type="PANTHER" id="PTHR24330">
    <property type="entry name" value="HOMEOBOX PROTEIN BARH-LIKE"/>
    <property type="match status" value="1"/>
</dbReference>
<dbReference type="EMBL" id="CAJOAZ010000493">
    <property type="protein sequence ID" value="CAF3661809.1"/>
    <property type="molecule type" value="Genomic_DNA"/>
</dbReference>
<name>A0A818S5L2_9BILA</name>
<feature type="region of interest" description="Disordered" evidence="1">
    <location>
        <begin position="550"/>
        <end position="599"/>
    </location>
</feature>
<feature type="compositionally biased region" description="Basic residues" evidence="1">
    <location>
        <begin position="133"/>
        <end position="142"/>
    </location>
</feature>
<feature type="compositionally biased region" description="Low complexity" evidence="1">
    <location>
        <begin position="78"/>
        <end position="89"/>
    </location>
</feature>
<proteinExistence type="predicted"/>
<feature type="compositionally biased region" description="Acidic residues" evidence="1">
    <location>
        <begin position="475"/>
        <end position="486"/>
    </location>
</feature>
<comment type="caution">
    <text evidence="2">The sequence shown here is derived from an EMBL/GenBank/DDBJ whole genome shotgun (WGS) entry which is preliminary data.</text>
</comment>